<dbReference type="InterPro" id="IPR043502">
    <property type="entry name" value="DNA/RNA_pol_sf"/>
</dbReference>
<dbReference type="Pfam" id="PF08284">
    <property type="entry name" value="RVP_2"/>
    <property type="match status" value="1"/>
</dbReference>
<keyword evidence="9" id="KW-1133">Transmembrane helix</keyword>
<dbReference type="OrthoDB" id="126074at2759"/>
<keyword evidence="9" id="KW-0812">Transmembrane</keyword>
<feature type="compositionally biased region" description="Basic and acidic residues" evidence="8">
    <location>
        <begin position="619"/>
        <end position="636"/>
    </location>
</feature>
<name>A0A225WCY4_9STRA</name>
<proteinExistence type="predicted"/>
<dbReference type="EMBL" id="NBNE01001114">
    <property type="protein sequence ID" value="OWZ15485.1"/>
    <property type="molecule type" value="Genomic_DNA"/>
</dbReference>
<dbReference type="PANTHER" id="PTHR37984:SF5">
    <property type="entry name" value="PROTEIN NYNRIN-LIKE"/>
    <property type="match status" value="1"/>
</dbReference>
<feature type="domain" description="Reverse transcriptase" evidence="10">
    <location>
        <begin position="272"/>
        <end position="367"/>
    </location>
</feature>
<dbReference type="Pfam" id="PF00078">
    <property type="entry name" value="RVT_1"/>
    <property type="match status" value="1"/>
</dbReference>
<feature type="compositionally biased region" description="Acidic residues" evidence="8">
    <location>
        <begin position="637"/>
        <end position="652"/>
    </location>
</feature>
<evidence type="ECO:0000256" key="9">
    <source>
        <dbReference type="SAM" id="Phobius"/>
    </source>
</evidence>
<keyword evidence="3" id="KW-0548">Nucleotidyltransferase</keyword>
<keyword evidence="2" id="KW-0808">Transferase</keyword>
<dbReference type="InterPro" id="IPR050951">
    <property type="entry name" value="Retrovirus_Pol_polyprotein"/>
</dbReference>
<dbReference type="Proteomes" id="UP000198211">
    <property type="component" value="Unassembled WGS sequence"/>
</dbReference>
<keyword evidence="4" id="KW-0540">Nuclease</keyword>
<dbReference type="InterPro" id="IPR000477">
    <property type="entry name" value="RT_dom"/>
</dbReference>
<evidence type="ECO:0000256" key="1">
    <source>
        <dbReference type="ARBA" id="ARBA00012493"/>
    </source>
</evidence>
<feature type="domain" description="Reverse transcriptase RNase H-like" evidence="11">
    <location>
        <begin position="456"/>
        <end position="565"/>
    </location>
</feature>
<dbReference type="FunFam" id="3.30.70.270:FF:000045">
    <property type="entry name" value="Transposon Tf2-7 polyprotein"/>
    <property type="match status" value="1"/>
</dbReference>
<feature type="transmembrane region" description="Helical" evidence="9">
    <location>
        <begin position="15"/>
        <end position="34"/>
    </location>
</feature>
<feature type="region of interest" description="Disordered" evidence="8">
    <location>
        <begin position="601"/>
        <end position="661"/>
    </location>
</feature>
<accession>A0A225WCY4</accession>
<evidence type="ECO:0000256" key="6">
    <source>
        <dbReference type="ARBA" id="ARBA00022801"/>
    </source>
</evidence>
<dbReference type="InterPro" id="IPR043128">
    <property type="entry name" value="Rev_trsase/Diguanyl_cyclase"/>
</dbReference>
<reference evidence="13" key="1">
    <citation type="submission" date="2017-03" db="EMBL/GenBank/DDBJ databases">
        <title>Phytopthora megakarya and P. palmivora, two closely related causual agents of cacao black pod achieved similar genome size and gene model numbers by different mechanisms.</title>
        <authorList>
            <person name="Ali S."/>
            <person name="Shao J."/>
            <person name="Larry D.J."/>
            <person name="Kronmiller B."/>
            <person name="Shen D."/>
            <person name="Strem M.D."/>
            <person name="Melnick R.L."/>
            <person name="Guiltinan M.J."/>
            <person name="Tyler B.M."/>
            <person name="Meinhardt L.W."/>
            <person name="Bailey B.A."/>
        </authorList>
    </citation>
    <scope>NUCLEOTIDE SEQUENCE [LARGE SCALE GENOMIC DNA]</scope>
    <source>
        <strain evidence="13">zdho120</strain>
    </source>
</reference>
<dbReference type="Gene3D" id="2.40.70.10">
    <property type="entry name" value="Acid Proteases"/>
    <property type="match status" value="1"/>
</dbReference>
<evidence type="ECO:0000259" key="10">
    <source>
        <dbReference type="Pfam" id="PF00078"/>
    </source>
</evidence>
<dbReference type="InterPro" id="IPR021109">
    <property type="entry name" value="Peptidase_aspartic_dom_sf"/>
</dbReference>
<dbReference type="AlphaFoldDB" id="A0A225WCY4"/>
<dbReference type="FunFam" id="3.10.20.370:FF:000001">
    <property type="entry name" value="Retrovirus-related Pol polyprotein from transposon 17.6-like protein"/>
    <property type="match status" value="1"/>
</dbReference>
<dbReference type="CDD" id="cd09274">
    <property type="entry name" value="RNase_HI_RT_Ty3"/>
    <property type="match status" value="1"/>
</dbReference>
<dbReference type="GO" id="GO:0016787">
    <property type="term" value="F:hydrolase activity"/>
    <property type="evidence" value="ECO:0007669"/>
    <property type="project" value="UniProtKB-KW"/>
</dbReference>
<comment type="caution">
    <text evidence="12">The sequence shown here is derived from an EMBL/GenBank/DDBJ whole genome shotgun (WGS) entry which is preliminary data.</text>
</comment>
<dbReference type="Gene3D" id="3.30.70.270">
    <property type="match status" value="2"/>
</dbReference>
<gene>
    <name evidence="12" type="ORF">PHMEG_00010867</name>
</gene>
<feature type="compositionally biased region" description="Basic and acidic residues" evidence="8">
    <location>
        <begin position="246"/>
        <end position="259"/>
    </location>
</feature>
<evidence type="ECO:0000256" key="5">
    <source>
        <dbReference type="ARBA" id="ARBA00022759"/>
    </source>
</evidence>
<keyword evidence="6" id="KW-0378">Hydrolase</keyword>
<dbReference type="CDD" id="cd01647">
    <property type="entry name" value="RT_LTR"/>
    <property type="match status" value="1"/>
</dbReference>
<keyword evidence="13" id="KW-1185">Reference proteome</keyword>
<keyword evidence="5" id="KW-0255">Endonuclease</keyword>
<evidence type="ECO:0000256" key="8">
    <source>
        <dbReference type="SAM" id="MobiDB-lite"/>
    </source>
</evidence>
<evidence type="ECO:0000313" key="12">
    <source>
        <dbReference type="EMBL" id="OWZ15485.1"/>
    </source>
</evidence>
<evidence type="ECO:0000256" key="7">
    <source>
        <dbReference type="ARBA" id="ARBA00022918"/>
    </source>
</evidence>
<evidence type="ECO:0000259" key="11">
    <source>
        <dbReference type="Pfam" id="PF17917"/>
    </source>
</evidence>
<organism evidence="12 13">
    <name type="scientific">Phytophthora megakarya</name>
    <dbReference type="NCBI Taxonomy" id="4795"/>
    <lineage>
        <taxon>Eukaryota</taxon>
        <taxon>Sar</taxon>
        <taxon>Stramenopiles</taxon>
        <taxon>Oomycota</taxon>
        <taxon>Peronosporomycetes</taxon>
        <taxon>Peronosporales</taxon>
        <taxon>Peronosporaceae</taxon>
        <taxon>Phytophthora</taxon>
    </lineage>
</organism>
<dbReference type="Gene3D" id="3.10.20.370">
    <property type="match status" value="1"/>
</dbReference>
<feature type="region of interest" description="Disordered" evidence="8">
    <location>
        <begin position="246"/>
        <end position="267"/>
    </location>
</feature>
<evidence type="ECO:0000256" key="4">
    <source>
        <dbReference type="ARBA" id="ARBA00022722"/>
    </source>
</evidence>
<dbReference type="Gene3D" id="3.10.10.10">
    <property type="entry name" value="HIV Type 1 Reverse Transcriptase, subunit A, domain 1"/>
    <property type="match status" value="1"/>
</dbReference>
<dbReference type="GO" id="GO:0003964">
    <property type="term" value="F:RNA-directed DNA polymerase activity"/>
    <property type="evidence" value="ECO:0007669"/>
    <property type="project" value="UniProtKB-KW"/>
</dbReference>
<dbReference type="GO" id="GO:0004519">
    <property type="term" value="F:endonuclease activity"/>
    <property type="evidence" value="ECO:0007669"/>
    <property type="project" value="UniProtKB-KW"/>
</dbReference>
<dbReference type="EC" id="2.7.7.49" evidence="1"/>
<protein>
    <recommendedName>
        <fullName evidence="1">RNA-directed DNA polymerase</fullName>
        <ecNumber evidence="1">2.7.7.49</ecNumber>
    </recommendedName>
</protein>
<evidence type="ECO:0000313" key="13">
    <source>
        <dbReference type="Proteomes" id="UP000198211"/>
    </source>
</evidence>
<keyword evidence="9" id="KW-0472">Membrane</keyword>
<evidence type="ECO:0000256" key="3">
    <source>
        <dbReference type="ARBA" id="ARBA00022695"/>
    </source>
</evidence>
<keyword evidence="7" id="KW-0695">RNA-directed DNA polymerase</keyword>
<evidence type="ECO:0000256" key="2">
    <source>
        <dbReference type="ARBA" id="ARBA00022679"/>
    </source>
</evidence>
<dbReference type="Pfam" id="PF17917">
    <property type="entry name" value="RT_RNaseH"/>
    <property type="match status" value="1"/>
</dbReference>
<dbReference type="InterPro" id="IPR041373">
    <property type="entry name" value="RT_RNaseH"/>
</dbReference>
<dbReference type="PANTHER" id="PTHR37984">
    <property type="entry name" value="PROTEIN CBG26694"/>
    <property type="match status" value="1"/>
</dbReference>
<dbReference type="SUPFAM" id="SSF56672">
    <property type="entry name" value="DNA/RNA polymerases"/>
    <property type="match status" value="1"/>
</dbReference>
<sequence>MADEWCVQLDTSKLVLVNILIVCLYGCGATLSLVDSAVLERLGKTLVSLQPYEGQVSSSSGHALLVKGWQHLPILLGALELSLEVLVVDQLHIDAILGVDALCAFGAVFDVANRSMVLQRSGETLPLGVETVENTYLTKVLSVMRLPPRGQALVRAGLVGEMSEGSIMLVEAVLGLPPALGVARSLCTLENGQIIVEKGTPIAMASAVPDSAFDYQSKVSDHTPVPKGASRDVGLRGLPSVAATLEERSEKASKTDPVKGSDASDSENGVVKTAFTCKYGLYEWSVMPFVLCNAVPAFERLMETVLIDFKWRICLVYLGDCVIFSKDFPTHLVRVRQVLSRFRDAGFKLKMKKCHWGRSQVAFLGHIVTPSGILPNPEKVKAVMNVQQPRDLHEIRSFLGFTSYFRRYIPGYASISAPLERLKVKGAQFCWDGDCESAFQQLKRALMELPILVYPDLNKRFSLYVDSSRYAVGACVMQKVDGRNRVVAYASKLLTGSQKQWINKEDEISEIECWMVVWSTRKFRCYLDKREFDFYTDHQALTWIFSPGNRTSNAKLARWALELSNLQFRVYYKPGTSMGHVDGLSRLPVERVASLTMQDLLNPEDEPSSENSPSPAGDVVHETAEPHETELVKESVDDYSEEETERGEEEVAPWESPTDPIDEFRLDSRQFIDELRSVPWIKVLSVFLKDGAIPLGPFLRARIVKMVPRYKVEEDVLKRRVNLPVRAEHARTRYVSVVSPSYIETVLHFCHGDVMSAHLGVTKTIERVRQQAF</sequence>